<organism evidence="1">
    <name type="scientific">Streptomyces sp. R44</name>
    <dbReference type="NCBI Taxonomy" id="3238633"/>
    <lineage>
        <taxon>Bacteria</taxon>
        <taxon>Bacillati</taxon>
        <taxon>Actinomycetota</taxon>
        <taxon>Actinomycetes</taxon>
        <taxon>Kitasatosporales</taxon>
        <taxon>Streptomycetaceae</taxon>
        <taxon>Streptomyces</taxon>
    </lineage>
</organism>
<reference evidence="1" key="1">
    <citation type="submission" date="2024-07" db="EMBL/GenBank/DDBJ databases">
        <authorList>
            <person name="Yu S.T."/>
        </authorList>
    </citation>
    <scope>NUCLEOTIDE SEQUENCE</scope>
    <source>
        <strain evidence="1">R44</strain>
    </source>
</reference>
<protein>
    <recommendedName>
        <fullName evidence="2">CBM-cenC domain-containing protein</fullName>
    </recommendedName>
</protein>
<dbReference type="EMBL" id="CP163444">
    <property type="protein sequence ID" value="XDQ74525.1"/>
    <property type="molecule type" value="Genomic_DNA"/>
</dbReference>
<dbReference type="Gene3D" id="2.60.120.260">
    <property type="entry name" value="Galactose-binding domain-like"/>
    <property type="match status" value="2"/>
</dbReference>
<name>A0AB39T956_9ACTN</name>
<evidence type="ECO:0008006" key="2">
    <source>
        <dbReference type="Google" id="ProtNLM"/>
    </source>
</evidence>
<dbReference type="AlphaFoldDB" id="A0AB39T956"/>
<dbReference type="RefSeq" id="WP_369147047.1">
    <property type="nucleotide sequence ID" value="NZ_CP163444.1"/>
</dbReference>
<accession>A0AB39T956</accession>
<sequence>MAVTAGTEYQAYAFFANAVAAAGRVTSVSIEWYAASTGGSPISTSAGTGTTQPNTTSWATPPPQVTAVAPAGALFATVTLTVTGLTAGAVVHADTIALGVPTVWAGNLIPYSVASVEGDASGWTAEPSTTVTRTTTDCWEGWYGLQMTVTGTGPRGAALTTGVPVTPGTEYTAWSMFKSVGASSTVNVAIRWYTSGGTLISTSTSEPWTLTDGIWDRVVCVATAPATAATAKLVLVVPTTGFLGPWICDQMGFLPSQVVAGSLLTFREQSMELLTLAWEAESGCTVSRPPVELSTAFDGFGSLRVASTGTGTATTSMTRKVPVSPRQSYRFAPRVWHAAMAVPAEVDLVYTWLDASDTTLSVVYSRWTLGTSAGWYSPVRSSLAPDGAAKVKLSIRFRNVTASDVFFVDSITFSPGGLAVYADPTATGYGVDIKLQGLTDGTYTHWSLSRWLEDGTEEPVRGPSGDLTLVSITGDLATAQDYEAPLGVPVRYQVRVSAGANYRTTPSLWVTIPEPPTTDIVVKDPGQPAKQGTFTVSELPQWTRSARQAVHQVRGRARPVVISDVRLSRTGTLTLVTATTRERDALWWVLEDGATVLMQWPSIWGERDVYVQVGDVTEQRIVRYGEFGDRTWTLTLTEVDRPVGGMAGSAGRTWTTVSTDHEDWTDVATTYATWLDVYTGVS</sequence>
<proteinExistence type="predicted"/>
<gene>
    <name evidence="1" type="ORF">AB5J54_30180</name>
</gene>
<evidence type="ECO:0000313" key="1">
    <source>
        <dbReference type="EMBL" id="XDQ74525.1"/>
    </source>
</evidence>